<accession>A0A9N9DLE6</accession>
<protein>
    <submittedName>
        <fullName evidence="1">14830_t:CDS:1</fullName>
    </submittedName>
</protein>
<dbReference type="Proteomes" id="UP000789375">
    <property type="component" value="Unassembled WGS sequence"/>
</dbReference>
<gene>
    <name evidence="1" type="ORF">FMOSSE_LOCUS11154</name>
</gene>
<reference evidence="1" key="1">
    <citation type="submission" date="2021-06" db="EMBL/GenBank/DDBJ databases">
        <authorList>
            <person name="Kallberg Y."/>
            <person name="Tangrot J."/>
            <person name="Rosling A."/>
        </authorList>
    </citation>
    <scope>NUCLEOTIDE SEQUENCE</scope>
    <source>
        <strain evidence="1">87-6 pot B 2015</strain>
    </source>
</reference>
<comment type="caution">
    <text evidence="1">The sequence shown here is derived from an EMBL/GenBank/DDBJ whole genome shotgun (WGS) entry which is preliminary data.</text>
</comment>
<name>A0A9N9DLE6_FUNMO</name>
<organism evidence="1 2">
    <name type="scientific">Funneliformis mosseae</name>
    <name type="common">Endomycorrhizal fungus</name>
    <name type="synonym">Glomus mosseae</name>
    <dbReference type="NCBI Taxonomy" id="27381"/>
    <lineage>
        <taxon>Eukaryota</taxon>
        <taxon>Fungi</taxon>
        <taxon>Fungi incertae sedis</taxon>
        <taxon>Mucoromycota</taxon>
        <taxon>Glomeromycotina</taxon>
        <taxon>Glomeromycetes</taxon>
        <taxon>Glomerales</taxon>
        <taxon>Glomeraceae</taxon>
        <taxon>Funneliformis</taxon>
    </lineage>
</organism>
<dbReference type="AlphaFoldDB" id="A0A9N9DLE6"/>
<proteinExistence type="predicted"/>
<sequence length="55" mass="6622">ILKQLYSTNYQSNERELNAWRIILYYIGCHNITLFLNQESETRSLNSDIERDTLK</sequence>
<dbReference type="EMBL" id="CAJVPP010004137">
    <property type="protein sequence ID" value="CAG8644325.1"/>
    <property type="molecule type" value="Genomic_DNA"/>
</dbReference>
<feature type="non-terminal residue" evidence="1">
    <location>
        <position position="1"/>
    </location>
</feature>
<keyword evidence="2" id="KW-1185">Reference proteome</keyword>
<evidence type="ECO:0000313" key="2">
    <source>
        <dbReference type="Proteomes" id="UP000789375"/>
    </source>
</evidence>
<evidence type="ECO:0000313" key="1">
    <source>
        <dbReference type="EMBL" id="CAG8644325.1"/>
    </source>
</evidence>